<proteinExistence type="predicted"/>
<feature type="transmembrane region" description="Helical" evidence="2">
    <location>
        <begin position="601"/>
        <end position="620"/>
    </location>
</feature>
<feature type="transmembrane region" description="Helical" evidence="2">
    <location>
        <begin position="949"/>
        <end position="968"/>
    </location>
</feature>
<feature type="transmembrane region" description="Helical" evidence="2">
    <location>
        <begin position="1119"/>
        <end position="1141"/>
    </location>
</feature>
<feature type="transmembrane region" description="Helical" evidence="2">
    <location>
        <begin position="530"/>
        <end position="548"/>
    </location>
</feature>
<feature type="transmembrane region" description="Helical" evidence="2">
    <location>
        <begin position="1362"/>
        <end position="1381"/>
    </location>
</feature>
<feature type="transmembrane region" description="Helical" evidence="2">
    <location>
        <begin position="1503"/>
        <end position="1522"/>
    </location>
</feature>
<feature type="transmembrane region" description="Helical" evidence="2">
    <location>
        <begin position="256"/>
        <end position="274"/>
    </location>
</feature>
<feature type="transmembrane region" description="Helical" evidence="2">
    <location>
        <begin position="1026"/>
        <end position="1047"/>
    </location>
</feature>
<feature type="transmembrane region" description="Helical" evidence="2">
    <location>
        <begin position="1658"/>
        <end position="1678"/>
    </location>
</feature>
<dbReference type="Proteomes" id="UP001142291">
    <property type="component" value="Unassembled WGS sequence"/>
</dbReference>
<feature type="transmembrane region" description="Helical" evidence="2">
    <location>
        <begin position="501"/>
        <end position="523"/>
    </location>
</feature>
<feature type="transmembrane region" description="Helical" evidence="2">
    <location>
        <begin position="1259"/>
        <end position="1276"/>
    </location>
</feature>
<dbReference type="InterPro" id="IPR058062">
    <property type="entry name" value="SCO7613_C"/>
</dbReference>
<keyword evidence="2" id="KW-0812">Transmembrane</keyword>
<reference evidence="3" key="1">
    <citation type="journal article" date="2014" name="Int. J. Syst. Evol. Microbiol.">
        <title>Complete genome sequence of Corynebacterium casei LMG S-19264T (=DSM 44701T), isolated from a smear-ripened cheese.</title>
        <authorList>
            <consortium name="US DOE Joint Genome Institute (JGI-PGF)"/>
            <person name="Walter F."/>
            <person name="Albersmeier A."/>
            <person name="Kalinowski J."/>
            <person name="Ruckert C."/>
        </authorList>
    </citation>
    <scope>NUCLEOTIDE SEQUENCE</scope>
    <source>
        <strain evidence="3">VKM Ac-1940</strain>
    </source>
</reference>
<feature type="transmembrane region" description="Helical" evidence="2">
    <location>
        <begin position="632"/>
        <end position="653"/>
    </location>
</feature>
<feature type="transmembrane region" description="Helical" evidence="2">
    <location>
        <begin position="1425"/>
        <end position="1442"/>
    </location>
</feature>
<keyword evidence="4" id="KW-1185">Reference proteome</keyword>
<feature type="transmembrane region" description="Helical" evidence="2">
    <location>
        <begin position="1605"/>
        <end position="1625"/>
    </location>
</feature>
<evidence type="ECO:0000313" key="4">
    <source>
        <dbReference type="Proteomes" id="UP001142291"/>
    </source>
</evidence>
<feature type="transmembrane region" description="Helical" evidence="2">
    <location>
        <begin position="1283"/>
        <end position="1304"/>
    </location>
</feature>
<feature type="transmembrane region" description="Helical" evidence="2">
    <location>
        <begin position="1177"/>
        <end position="1194"/>
    </location>
</feature>
<feature type="transmembrane region" description="Helical" evidence="2">
    <location>
        <begin position="369"/>
        <end position="387"/>
    </location>
</feature>
<feature type="transmembrane region" description="Helical" evidence="2">
    <location>
        <begin position="748"/>
        <end position="767"/>
    </location>
</feature>
<feature type="transmembrane region" description="Helical" evidence="2">
    <location>
        <begin position="1310"/>
        <end position="1331"/>
    </location>
</feature>
<feature type="transmembrane region" description="Helical" evidence="2">
    <location>
        <begin position="1000"/>
        <end position="1019"/>
    </location>
</feature>
<feature type="transmembrane region" description="Helical" evidence="2">
    <location>
        <begin position="812"/>
        <end position="834"/>
    </location>
</feature>
<feature type="transmembrane region" description="Helical" evidence="2">
    <location>
        <begin position="342"/>
        <end position="363"/>
    </location>
</feature>
<feature type="transmembrane region" description="Helical" evidence="2">
    <location>
        <begin position="399"/>
        <end position="422"/>
    </location>
</feature>
<keyword evidence="2" id="KW-0472">Membrane</keyword>
<dbReference type="NCBIfam" id="NF047321">
    <property type="entry name" value="SCO7613_CTERM"/>
    <property type="match status" value="1"/>
</dbReference>
<feature type="transmembrane region" description="Helical" evidence="2">
    <location>
        <begin position="1529"/>
        <end position="1548"/>
    </location>
</feature>
<evidence type="ECO:0000256" key="2">
    <source>
        <dbReference type="SAM" id="Phobius"/>
    </source>
</evidence>
<dbReference type="EMBL" id="BSER01000001">
    <property type="protein sequence ID" value="GLJ94000.1"/>
    <property type="molecule type" value="Genomic_DNA"/>
</dbReference>
<feature type="transmembrane region" description="Helical" evidence="2">
    <location>
        <begin position="460"/>
        <end position="481"/>
    </location>
</feature>
<evidence type="ECO:0008006" key="5">
    <source>
        <dbReference type="Google" id="ProtNLM"/>
    </source>
</evidence>
<feature type="transmembrane region" description="Helical" evidence="2">
    <location>
        <begin position="167"/>
        <end position="192"/>
    </location>
</feature>
<feature type="transmembrane region" description="Helical" evidence="2">
    <location>
        <begin position="701"/>
        <end position="728"/>
    </location>
</feature>
<feature type="transmembrane region" description="Helical" evidence="2">
    <location>
        <begin position="975"/>
        <end position="994"/>
    </location>
</feature>
<accession>A0A9W6HJU7</accession>
<reference evidence="3" key="2">
    <citation type="submission" date="2023-01" db="EMBL/GenBank/DDBJ databases">
        <authorList>
            <person name="Sun Q."/>
            <person name="Evtushenko L."/>
        </authorList>
    </citation>
    <scope>NUCLEOTIDE SEQUENCE</scope>
    <source>
        <strain evidence="3">VKM Ac-1940</strain>
    </source>
</reference>
<feature type="transmembrane region" description="Helical" evidence="2">
    <location>
        <begin position="310"/>
        <end position="330"/>
    </location>
</feature>
<gene>
    <name evidence="3" type="ORF">GCM10017591_00610</name>
</gene>
<name>A0A9W6HJU7_9MICO</name>
<feature type="transmembrane region" description="Helical" evidence="2">
    <location>
        <begin position="787"/>
        <end position="806"/>
    </location>
</feature>
<feature type="transmembrane region" description="Helical" evidence="2">
    <location>
        <begin position="1200"/>
        <end position="1216"/>
    </location>
</feature>
<feature type="transmembrane region" description="Helical" evidence="2">
    <location>
        <begin position="1237"/>
        <end position="1253"/>
    </location>
</feature>
<feature type="transmembrane region" description="Helical" evidence="2">
    <location>
        <begin position="1632"/>
        <end position="1652"/>
    </location>
</feature>
<comment type="caution">
    <text evidence="3">The sequence shown here is derived from an EMBL/GenBank/DDBJ whole genome shotgun (WGS) entry which is preliminary data.</text>
</comment>
<dbReference type="RefSeq" id="WP_204962529.1">
    <property type="nucleotide sequence ID" value="NZ_BAAAUR010000002.1"/>
</dbReference>
<feature type="transmembrane region" description="Helical" evidence="2">
    <location>
        <begin position="846"/>
        <end position="864"/>
    </location>
</feature>
<keyword evidence="2" id="KW-1133">Transmembrane helix</keyword>
<feature type="transmembrane region" description="Helical" evidence="2">
    <location>
        <begin position="870"/>
        <end position="888"/>
    </location>
</feature>
<feature type="transmembrane region" description="Helical" evidence="2">
    <location>
        <begin position="286"/>
        <end position="304"/>
    </location>
</feature>
<feature type="transmembrane region" description="Helical" evidence="2">
    <location>
        <begin position="920"/>
        <end position="937"/>
    </location>
</feature>
<feature type="transmembrane region" description="Helical" evidence="2">
    <location>
        <begin position="1147"/>
        <end position="1170"/>
    </location>
</feature>
<protein>
    <recommendedName>
        <fullName evidence="5">DUF2157 domain-containing protein</fullName>
    </recommendedName>
</protein>
<organism evidence="3 4">
    <name type="scientific">Microbacterium dextranolyticum</name>
    <dbReference type="NCBI Taxonomy" id="36806"/>
    <lineage>
        <taxon>Bacteria</taxon>
        <taxon>Bacillati</taxon>
        <taxon>Actinomycetota</taxon>
        <taxon>Actinomycetes</taxon>
        <taxon>Micrococcales</taxon>
        <taxon>Microbacteriaceae</taxon>
        <taxon>Microbacterium</taxon>
    </lineage>
</organism>
<feature type="transmembrane region" description="Helical" evidence="2">
    <location>
        <begin position="227"/>
        <end position="244"/>
    </location>
</feature>
<evidence type="ECO:0000313" key="3">
    <source>
        <dbReference type="EMBL" id="GLJ94000.1"/>
    </source>
</evidence>
<feature type="transmembrane region" description="Helical" evidence="2">
    <location>
        <begin position="428"/>
        <end position="448"/>
    </location>
</feature>
<feature type="transmembrane region" description="Helical" evidence="2">
    <location>
        <begin position="1338"/>
        <end position="1356"/>
    </location>
</feature>
<feature type="transmembrane region" description="Helical" evidence="2">
    <location>
        <begin position="1388"/>
        <end position="1413"/>
    </location>
</feature>
<feature type="transmembrane region" description="Helical" evidence="2">
    <location>
        <begin position="1473"/>
        <end position="1497"/>
    </location>
</feature>
<feature type="transmembrane region" description="Helical" evidence="2">
    <location>
        <begin position="1053"/>
        <end position="1071"/>
    </location>
</feature>
<feature type="region of interest" description="Disordered" evidence="1">
    <location>
        <begin position="128"/>
        <end position="158"/>
    </location>
</feature>
<evidence type="ECO:0000256" key="1">
    <source>
        <dbReference type="SAM" id="MobiDB-lite"/>
    </source>
</evidence>
<feature type="transmembrane region" description="Helical" evidence="2">
    <location>
        <begin position="198"/>
        <end position="215"/>
    </location>
</feature>
<feature type="transmembrane region" description="Helical" evidence="2">
    <location>
        <begin position="659"/>
        <end position="680"/>
    </location>
</feature>
<sequence length="1696" mass="166888">MSTNETDAPGTAWPRRAEDLADTTRCPACFRPILPTPAGGPPTECAGCGLALTDRRLASVLTLGQNILGLERERRAVLDEVRAAQAALATAPQAASVTAAHVAAAPAAQLPAARISAAPPALPTLAVDAPSGATSPASPRPRVAADGPRPEPIAPPRTPRRRITVPMLLLIVGVCLVGIAAIFFLTVAWFVATMAVRALIVGAVTLATIATATFLRRRALTSTAEGVAVIGVVLLALDAWGARANGLFGADASDPVLYAGAAALAVGALCRLWARVSRLRAPDVAAVLGVPTGVALLAAGASGLSPAPAAIVGLAAAAAGALTFALPAPWSAARAESRGERTALASIGVAALASTLGGSFLVAYDGVGFVLWIVPALVILAAAWWIVLGRRATTIAEGWAPLLATAVACIGVAGAATWGWQLALREPWPWQISVAGPVVAAAVAVVADRVRLRRGLPAQAVVAAGGIAGVGALLTAASWVASGAEAIGRRWALWHTDAVAALAPGALPALVGGAALAAALWFAPSLRRGALRTARPTASAVVVLAAALATAVPAIVVGVGVLVCAAAVGIARSDRRPAAWAAAAVLGGATAYAAGLSSPALWTLAAVAAILTPIAVAVASRATPREGAQLSIAAVLIAAMSALVAPSAIAAVIEDASGSVHAGGALVQWVALAALTLALVGARRGARHGNDGENDGRGRALVPRALAASGLVLTAASVLPVLIGAAAAPGSVPRAGAVAAAIGEPWAGIVRGAALIAVLGALAWATWRHGSGSAEGARSRVDGIRTFAGILLSPATAALAVTAVGIVGGAEFLAPLTVGSAAALCLIAAVVSMRRPTVDAVASAPWNVRVGVDLGAIATIILVGGTAPRSLAGVTVLLVAATATAMSVTRGWAAPRSHALPGVPSSGSAGAPLGAAPRRLLVWVSLALASGALWTILATATPTVPTREAYALPPAIALALLATALTWLRRHTEAAIAVGLAVLAGVGVPALTVVHDPTRTIVTTLVAAALCAVPAWTAVRRVPAASVSLAVTSLAIATPGALVMSMWAGSAHAAWAALPAAAAFSAGAAFARVAQTRPRPSALADPDSAPVASPVVAGTVGASRRVAQPGAPARVAQHAFAVGAPAIATVLGGTTVALRVFLHTDGLIAAVALVTLLGLSVAAAAVNIAPLGAATRWASAGAAALVAGAILPAVDPVELVSAPVGIAVLAGAALAMRRLARSTDAAAPWPEAERAPWLAGIAVAVVPSVLAPAHAGRAWLGVAAVLLAAVGLAVVAGVRAMRLAAASIAILASAAVAMGLRAAIELTTGAGLAIALVAGGGVTALAAVLVWRRFAPPLPALAAAAGTGLAAVTVALRGDGSALQSGLIAVCATAAACAVAAQLARPRWWAVAGVVTLGSTLTAVAAIGLRFVVCVASGAGLEPDAWVLAGAVAVGLVGLVALRASRNDALAASVDDPRPGGAPLRAASTTTRVVAGVFAASAVTAAVAQSVLLMTGLSDDGPVRAGIAVALLSAAAVSATLARPRLGPAPALAGVIAVVIVAATALLVGAARPVEVVTAAPAVGLIVLGVRRLRMEPSARSWPSLGPGLALLTAPSLLHDVGPNALWRIVALGLVALALVVIGATRRLQAPLVIGTVVLLVHGVAQLWPWIALSYTAVPWWLWVGAGGILLIVIAARYERQLIALKKAYAGVASLR</sequence>